<dbReference type="SUPFAM" id="SSF48726">
    <property type="entry name" value="Immunoglobulin"/>
    <property type="match status" value="1"/>
</dbReference>
<dbReference type="CDD" id="cd00099">
    <property type="entry name" value="IgV"/>
    <property type="match status" value="1"/>
</dbReference>
<keyword evidence="4" id="KW-1185">Reference proteome</keyword>
<evidence type="ECO:0000256" key="1">
    <source>
        <dbReference type="SAM" id="SignalP"/>
    </source>
</evidence>
<feature type="domain" description="Ig-like" evidence="2">
    <location>
        <begin position="35"/>
        <end position="102"/>
    </location>
</feature>
<keyword evidence="1" id="KW-0732">Signal</keyword>
<organism evidence="3 4">
    <name type="scientific">Pygocentrus nattereri</name>
    <name type="common">Red-bellied piranha</name>
    <dbReference type="NCBI Taxonomy" id="42514"/>
    <lineage>
        <taxon>Eukaryota</taxon>
        <taxon>Metazoa</taxon>
        <taxon>Chordata</taxon>
        <taxon>Craniata</taxon>
        <taxon>Vertebrata</taxon>
        <taxon>Euteleostomi</taxon>
        <taxon>Actinopterygii</taxon>
        <taxon>Neopterygii</taxon>
        <taxon>Teleostei</taxon>
        <taxon>Ostariophysi</taxon>
        <taxon>Characiformes</taxon>
        <taxon>Characoidei</taxon>
        <taxon>Pygocentrus</taxon>
    </lineage>
</organism>
<dbReference type="InterPro" id="IPR013783">
    <property type="entry name" value="Ig-like_fold"/>
</dbReference>
<protein>
    <recommendedName>
        <fullName evidence="2">Ig-like domain-containing protein</fullName>
    </recommendedName>
</protein>
<dbReference type="PROSITE" id="PS50835">
    <property type="entry name" value="IG_LIKE"/>
    <property type="match status" value="1"/>
</dbReference>
<accession>A0AAR2KGA0</accession>
<reference evidence="3" key="3">
    <citation type="submission" date="2025-09" db="UniProtKB">
        <authorList>
            <consortium name="Ensembl"/>
        </authorList>
    </citation>
    <scope>IDENTIFICATION</scope>
</reference>
<sequence length="185" mass="21034">MIKEELFICLFIFYLAASLSSVLWQTPGTVWVPVGEAFTLQCIHEMKVQYCYSATSWHKVSKRTGRLNEIRPELNMKQTDTKVCTLTIPNATLQDSGMYHCTGLYNKIVLVGNGTRVIVTGELVSVFHFTHRVYSTLSIQDLKTLFSHQGRKWKAVTYRHASLPNANRMPLLSEENSISVISFLT</sequence>
<dbReference type="GeneTree" id="ENSGT01120000274684"/>
<feature type="chain" id="PRO_5043568828" description="Ig-like domain-containing protein" evidence="1">
    <location>
        <begin position="25"/>
        <end position="185"/>
    </location>
</feature>
<feature type="signal peptide" evidence="1">
    <location>
        <begin position="1"/>
        <end position="24"/>
    </location>
</feature>
<dbReference type="InterPro" id="IPR013106">
    <property type="entry name" value="Ig_V-set"/>
</dbReference>
<dbReference type="InterPro" id="IPR003599">
    <property type="entry name" value="Ig_sub"/>
</dbReference>
<evidence type="ECO:0000259" key="2">
    <source>
        <dbReference type="PROSITE" id="PS50835"/>
    </source>
</evidence>
<evidence type="ECO:0000313" key="3">
    <source>
        <dbReference type="Ensembl" id="ENSPNAP00000061479.1"/>
    </source>
</evidence>
<proteinExistence type="predicted"/>
<reference evidence="3 4" key="1">
    <citation type="submission" date="2020-10" db="EMBL/GenBank/DDBJ databases">
        <title>Pygocentrus nattereri (red-bellied piranha) genome, fPygNat1, primary haplotype.</title>
        <authorList>
            <person name="Myers G."/>
            <person name="Meyer A."/>
            <person name="Karagic N."/>
            <person name="Pippel M."/>
            <person name="Winkler S."/>
            <person name="Tracey A."/>
            <person name="Wood J."/>
            <person name="Formenti G."/>
            <person name="Howe K."/>
            <person name="Fedrigo O."/>
            <person name="Jarvis E.D."/>
        </authorList>
    </citation>
    <scope>NUCLEOTIDE SEQUENCE [LARGE SCALE GENOMIC DNA]</scope>
</reference>
<dbReference type="InterPro" id="IPR007110">
    <property type="entry name" value="Ig-like_dom"/>
</dbReference>
<dbReference type="AlphaFoldDB" id="A0AAR2KGA0"/>
<dbReference type="Pfam" id="PF07686">
    <property type="entry name" value="V-set"/>
    <property type="match status" value="1"/>
</dbReference>
<evidence type="ECO:0000313" key="4">
    <source>
        <dbReference type="Proteomes" id="UP001501920"/>
    </source>
</evidence>
<dbReference type="SMART" id="SM00409">
    <property type="entry name" value="IG"/>
    <property type="match status" value="1"/>
</dbReference>
<dbReference type="Proteomes" id="UP001501920">
    <property type="component" value="Chromosome 27"/>
</dbReference>
<dbReference type="InterPro" id="IPR036179">
    <property type="entry name" value="Ig-like_dom_sf"/>
</dbReference>
<dbReference type="Gene3D" id="2.60.40.10">
    <property type="entry name" value="Immunoglobulins"/>
    <property type="match status" value="1"/>
</dbReference>
<name>A0AAR2KGA0_PYGNA</name>
<dbReference type="Ensembl" id="ENSPNAT00000060866.1">
    <property type="protein sequence ID" value="ENSPNAP00000061479.1"/>
    <property type="gene ID" value="ENSPNAG00000036242.1"/>
</dbReference>
<reference evidence="3" key="2">
    <citation type="submission" date="2025-08" db="UniProtKB">
        <authorList>
            <consortium name="Ensembl"/>
        </authorList>
    </citation>
    <scope>IDENTIFICATION</scope>
</reference>